<dbReference type="GO" id="GO:0003677">
    <property type="term" value="F:DNA binding"/>
    <property type="evidence" value="ECO:0007669"/>
    <property type="project" value="InterPro"/>
</dbReference>
<dbReference type="AlphaFoldDB" id="A0A3L8RMQ3"/>
<comment type="caution">
    <text evidence="2">The sequence shown here is derived from an EMBL/GenBank/DDBJ whole genome shotgun (WGS) entry which is preliminary data.</text>
</comment>
<protein>
    <submittedName>
        <fullName evidence="2">Replication initiation protein</fullName>
    </submittedName>
</protein>
<evidence type="ECO:0000313" key="3">
    <source>
        <dbReference type="Proteomes" id="UP000281594"/>
    </source>
</evidence>
<dbReference type="Proteomes" id="UP000281594">
    <property type="component" value="Unassembled WGS sequence"/>
</dbReference>
<reference evidence="2 3" key="1">
    <citation type="journal article" date="2018" name="J. Biol. Chem.">
        <title>Discovery of the actinoplanic acid pathway in Streptomyces rapamycinicus reveals a genetically conserved synergism with rapamycin.</title>
        <authorList>
            <person name="Mrak P."/>
            <person name="Krastel P."/>
            <person name="Pivk Lukancic P."/>
            <person name="Tao J."/>
            <person name="Pistorius D."/>
            <person name="Moore C.M."/>
        </authorList>
    </citation>
    <scope>NUCLEOTIDE SEQUENCE [LARGE SCALE GENOMIC DNA]</scope>
    <source>
        <strain evidence="2 3">NRRL 5491</strain>
    </source>
</reference>
<accession>A0A3L8RMQ3</accession>
<dbReference type="InterPro" id="IPR010093">
    <property type="entry name" value="SinI_DNA-bd"/>
</dbReference>
<evidence type="ECO:0000313" key="2">
    <source>
        <dbReference type="EMBL" id="RLV80709.1"/>
    </source>
</evidence>
<dbReference type="InterPro" id="IPR041657">
    <property type="entry name" value="HTH_17"/>
</dbReference>
<gene>
    <name evidence="2" type="ORF">D3C57_120030</name>
</gene>
<feature type="domain" description="Helix-turn-helix" evidence="1">
    <location>
        <begin position="433"/>
        <end position="480"/>
    </location>
</feature>
<dbReference type="InterPro" id="IPR046828">
    <property type="entry name" value="RepSA"/>
</dbReference>
<evidence type="ECO:0000259" key="1">
    <source>
        <dbReference type="Pfam" id="PF12728"/>
    </source>
</evidence>
<sequence>MPALLRQLSGLGGCTSPIRLDGHRTEHHLDRDTGEIGRVLHHLDSTDLPAGHLLVRCNNRRVTRCAACAETYRRDTFHLITAGLRGGKGIPEDVATHPRVFATFTAPSFGPVHNRPTGPAGTVRRCRCGVRHDQDDDALGTPLAPDRYDYESAVLWNAHAGLLWRRASIYLRREVAKRAGLTQRAFREHARLSFAKVAEYQKRGAVHFHAVIRIDGPGGGDTPPPTWATVELLTDAIRAAASRAQVAGPVIDGRAYTFAFGDELDVRPIRGADFNGRQELTDRAVAAYIAKYATKGAETATGALDRPIRLIAEVAQLDISEHARRLVRTAWALGARKDLAHLRLRAWAHMLGFRGHFSTKSRRYSTTLGALRDARAAWRRAQVAAELEESETTLVLAQWAYAGTGLTPAEEWLTATITPLPERKESQPMADELLTVPEVMARLKIGRSTVYDLIRSRRLPSITIGRARRVPAAALRDFIDHQIAEAA</sequence>
<dbReference type="Pfam" id="PF12728">
    <property type="entry name" value="HTH_17"/>
    <property type="match status" value="1"/>
</dbReference>
<dbReference type="Pfam" id="PF20199">
    <property type="entry name" value="RepSA"/>
    <property type="match status" value="1"/>
</dbReference>
<dbReference type="EMBL" id="QYCY01000001">
    <property type="protein sequence ID" value="RLV80709.1"/>
    <property type="molecule type" value="Genomic_DNA"/>
</dbReference>
<proteinExistence type="predicted"/>
<name>A0A3L8RMQ3_STRRN</name>
<organism evidence="2 3">
    <name type="scientific">Streptomyces rapamycinicus (strain ATCC 29253 / DSM 41530 / NRRL 5491 / AYB-994)</name>
    <name type="common">Streptomyces hygroscopicus (strain ATCC 29253)</name>
    <dbReference type="NCBI Taxonomy" id="1343740"/>
    <lineage>
        <taxon>Bacteria</taxon>
        <taxon>Bacillati</taxon>
        <taxon>Actinomycetota</taxon>
        <taxon>Actinomycetes</taxon>
        <taxon>Kitasatosporales</taxon>
        <taxon>Streptomycetaceae</taxon>
        <taxon>Streptomyces</taxon>
        <taxon>Streptomyces violaceusniger group</taxon>
    </lineage>
</organism>
<dbReference type="NCBIfam" id="TIGR01764">
    <property type="entry name" value="excise"/>
    <property type="match status" value="1"/>
</dbReference>